<dbReference type="PROSITE" id="PS51843">
    <property type="entry name" value="NR_LBD"/>
    <property type="match status" value="1"/>
</dbReference>
<comment type="similarity">
    <text evidence="2 11">Belongs to the nuclear hormone receptor family.</text>
</comment>
<dbReference type="OrthoDB" id="5810792at2759"/>
<evidence type="ECO:0000256" key="6">
    <source>
        <dbReference type="ARBA" id="ARBA00023015"/>
    </source>
</evidence>
<feature type="domain" description="Nuclear receptor" evidence="12">
    <location>
        <begin position="19"/>
        <end position="95"/>
    </location>
</feature>
<keyword evidence="8 11" id="KW-0804">Transcription</keyword>
<comment type="subcellular location">
    <subcellularLocation>
        <location evidence="1 11">Nucleus</location>
    </subcellularLocation>
</comment>
<keyword evidence="10 11" id="KW-0539">Nucleus</keyword>
<dbReference type="PROSITE" id="PS51030">
    <property type="entry name" value="NUCLEAR_REC_DBD_2"/>
    <property type="match status" value="1"/>
</dbReference>
<dbReference type="InParanoid" id="Q966H9"/>
<dbReference type="PANTHER" id="PTHR45680">
    <property type="entry name" value="NUCLEAR HORMONE RECEPTOR FAMILY"/>
    <property type="match status" value="1"/>
</dbReference>
<evidence type="ECO:0000256" key="2">
    <source>
        <dbReference type="ARBA" id="ARBA00005993"/>
    </source>
</evidence>
<dbReference type="SMART" id="SM00430">
    <property type="entry name" value="HOLI"/>
    <property type="match status" value="1"/>
</dbReference>
<evidence type="ECO:0000313" key="16">
    <source>
        <dbReference type="WormBase" id="M02H5.5"/>
    </source>
</evidence>
<keyword evidence="4 11" id="KW-0863">Zinc-finger</keyword>
<dbReference type="SMART" id="SM00399">
    <property type="entry name" value="ZnF_C4"/>
    <property type="match status" value="1"/>
</dbReference>
<dbReference type="Pfam" id="PF00104">
    <property type="entry name" value="Hormone_recep"/>
    <property type="match status" value="1"/>
</dbReference>
<keyword evidence="3 11" id="KW-0479">Metal-binding</keyword>
<dbReference type="Gene3D" id="3.30.50.10">
    <property type="entry name" value="Erythroid Transcription Factor GATA-1, subunit A"/>
    <property type="match status" value="1"/>
</dbReference>
<name>Q966H9_CAEEL</name>
<dbReference type="Pfam" id="PF00105">
    <property type="entry name" value="zf-C4"/>
    <property type="match status" value="1"/>
</dbReference>
<dbReference type="PROSITE" id="PS00031">
    <property type="entry name" value="NUCLEAR_REC_DBD_1"/>
    <property type="match status" value="1"/>
</dbReference>
<reference evidence="14 15" key="1">
    <citation type="journal article" date="1998" name="Science">
        <title>Genome sequence of the nematode C. elegans: a platform for investigating biology.</title>
        <authorList>
            <consortium name="The C. elegans sequencing consortium"/>
            <person name="Sulson J.E."/>
            <person name="Waterston R."/>
        </authorList>
    </citation>
    <scope>NUCLEOTIDE SEQUENCE [LARGE SCALE GENOMIC DNA]</scope>
    <source>
        <strain evidence="14 15">Bristol N2</strain>
    </source>
</reference>
<dbReference type="GO" id="GO:0008270">
    <property type="term" value="F:zinc ion binding"/>
    <property type="evidence" value="ECO:0007669"/>
    <property type="project" value="UniProtKB-KW"/>
</dbReference>
<keyword evidence="5 11" id="KW-0862">Zinc</keyword>
<dbReference type="GO" id="GO:0005634">
    <property type="term" value="C:nucleus"/>
    <property type="evidence" value="ECO:0007669"/>
    <property type="project" value="UniProtKB-SubCell"/>
</dbReference>
<keyword evidence="6 11" id="KW-0805">Transcription regulation</keyword>
<dbReference type="UCSC" id="M02H5.5">
    <property type="organism name" value="c. elegans"/>
</dbReference>
<dbReference type="AGR" id="WB:WBGene00019743"/>
<dbReference type="InterPro" id="IPR013088">
    <property type="entry name" value="Znf_NHR/GATA"/>
</dbReference>
<dbReference type="PANTHER" id="PTHR45680:SF5">
    <property type="entry name" value="NUCLEAR HORMONE RECEPTOR FAMILY-RELATED"/>
    <property type="match status" value="1"/>
</dbReference>
<dbReference type="WormBase" id="M02H5.5">
    <property type="protein sequence ID" value="CE39264"/>
    <property type="gene ID" value="WBGene00019743"/>
    <property type="gene designation" value="nhr-203"/>
</dbReference>
<dbReference type="PaxDb" id="6239-M02H5.5"/>
<dbReference type="AlphaFoldDB" id="Q966H9"/>
<evidence type="ECO:0000256" key="7">
    <source>
        <dbReference type="ARBA" id="ARBA00023125"/>
    </source>
</evidence>
<evidence type="ECO:0000256" key="9">
    <source>
        <dbReference type="ARBA" id="ARBA00023170"/>
    </source>
</evidence>
<dbReference type="KEGG" id="cel:CELE_M02H5.5"/>
<dbReference type="PRINTS" id="PR00047">
    <property type="entry name" value="STROIDFINGER"/>
</dbReference>
<evidence type="ECO:0000256" key="10">
    <source>
        <dbReference type="ARBA" id="ARBA00023242"/>
    </source>
</evidence>
<dbReference type="Proteomes" id="UP000001940">
    <property type="component" value="Chromosome V"/>
</dbReference>
<keyword evidence="15" id="KW-1185">Reference proteome</keyword>
<evidence type="ECO:0000256" key="8">
    <source>
        <dbReference type="ARBA" id="ARBA00023163"/>
    </source>
</evidence>
<evidence type="ECO:0000256" key="5">
    <source>
        <dbReference type="ARBA" id="ARBA00022833"/>
    </source>
</evidence>
<dbReference type="InterPro" id="IPR051152">
    <property type="entry name" value="C.elegans_Orphan_NR"/>
</dbReference>
<evidence type="ECO:0000256" key="11">
    <source>
        <dbReference type="RuleBase" id="RU004334"/>
    </source>
</evidence>
<evidence type="ECO:0000313" key="14">
    <source>
        <dbReference type="EMBL" id="CCD62238.1"/>
    </source>
</evidence>
<gene>
    <name evidence="14 16" type="primary">nhr-203</name>
    <name evidence="14" type="ORF">CELE_M02H5.5</name>
    <name evidence="16" type="ORF">M02H5.5</name>
</gene>
<dbReference type="CTD" id="187410"/>
<dbReference type="Gene3D" id="1.10.565.10">
    <property type="entry name" value="Retinoid X Receptor"/>
    <property type="match status" value="1"/>
</dbReference>
<evidence type="ECO:0000256" key="3">
    <source>
        <dbReference type="ARBA" id="ARBA00022723"/>
    </source>
</evidence>
<sequence length="409" mass="47798">MNALCSSSSSFPDLIVAVSEKCPVCWKHTAHGMHFGAFTCRACAAFFRRFATTKNLKPCKKSNVCEFTKNGYTSCKKCRLQRCFDIGMKIDNFQFERDPYKSGKIPFTLDTYLDRPSLIIFTALAELDSRDSKVYVDVQFLIDRAFRELLQGCESPIRQPNILKKLALGLEKIRSTQCNVTKILSKFGKDEVLAMWETDMLKIAKWFTYFDNFQKLPYNLQIDMIKQVWAIWAAMEKLANTANAKKNSTCESANVVLQIDDDLVACEQSIEIDLSWCSSYKTEQLQFFDFDHQAQLEYLVQLMVDLNPTDEELSYMLCHICFEHIKKSCDRFTQETVEQLQDTLSDHLHDYYINHENRPTYSGRIVSMIKLNNAFQKYVQRERLKCELMRLFKVLFVEYSNPELFVDYW</sequence>
<dbReference type="InterPro" id="IPR000536">
    <property type="entry name" value="Nucl_hrmn_rcpt_lig-bd"/>
</dbReference>
<dbReference type="EMBL" id="BX284605">
    <property type="protein sequence ID" value="CCD62238.1"/>
    <property type="molecule type" value="Genomic_DNA"/>
</dbReference>
<protein>
    <submittedName>
        <fullName evidence="14">Nuclear Hormone Receptor family</fullName>
    </submittedName>
</protein>
<dbReference type="SUPFAM" id="SSF48508">
    <property type="entry name" value="Nuclear receptor ligand-binding domain"/>
    <property type="match status" value="1"/>
</dbReference>
<accession>Q966H9</accession>
<dbReference type="GO" id="GO:0000978">
    <property type="term" value="F:RNA polymerase II cis-regulatory region sequence-specific DNA binding"/>
    <property type="evidence" value="ECO:0007669"/>
    <property type="project" value="InterPro"/>
</dbReference>
<dbReference type="GeneID" id="187410"/>
<dbReference type="GO" id="GO:0003700">
    <property type="term" value="F:DNA-binding transcription factor activity"/>
    <property type="evidence" value="ECO:0007669"/>
    <property type="project" value="InterPro"/>
</dbReference>
<dbReference type="InterPro" id="IPR001628">
    <property type="entry name" value="Znf_hrmn_rcpt"/>
</dbReference>
<dbReference type="SUPFAM" id="SSF57716">
    <property type="entry name" value="Glucocorticoid receptor-like (DNA-binding domain)"/>
    <property type="match status" value="1"/>
</dbReference>
<evidence type="ECO:0000256" key="4">
    <source>
        <dbReference type="ARBA" id="ARBA00022771"/>
    </source>
</evidence>
<evidence type="ECO:0000259" key="12">
    <source>
        <dbReference type="PROSITE" id="PS51030"/>
    </source>
</evidence>
<evidence type="ECO:0000313" key="15">
    <source>
        <dbReference type="Proteomes" id="UP000001940"/>
    </source>
</evidence>
<dbReference type="eggNOG" id="KOG3575">
    <property type="taxonomic scope" value="Eukaryota"/>
</dbReference>
<dbReference type="RefSeq" id="NP_503209.2">
    <property type="nucleotide sequence ID" value="NM_070808.7"/>
</dbReference>
<keyword evidence="9 11" id="KW-0675">Receptor</keyword>
<dbReference type="SMR" id="Q966H9"/>
<organism evidence="14 15">
    <name type="scientific">Caenorhabditis elegans</name>
    <dbReference type="NCBI Taxonomy" id="6239"/>
    <lineage>
        <taxon>Eukaryota</taxon>
        <taxon>Metazoa</taxon>
        <taxon>Ecdysozoa</taxon>
        <taxon>Nematoda</taxon>
        <taxon>Chromadorea</taxon>
        <taxon>Rhabditida</taxon>
        <taxon>Rhabditina</taxon>
        <taxon>Rhabditomorpha</taxon>
        <taxon>Rhabditoidea</taxon>
        <taxon>Rhabditidae</taxon>
        <taxon>Peloderinae</taxon>
        <taxon>Caenorhabditis</taxon>
    </lineage>
</organism>
<feature type="domain" description="NR LBD" evidence="13">
    <location>
        <begin position="165"/>
        <end position="408"/>
    </location>
</feature>
<dbReference type="CDD" id="cd06960">
    <property type="entry name" value="NR_DBD_HNF4A"/>
    <property type="match status" value="1"/>
</dbReference>
<dbReference type="PhylomeDB" id="Q966H9"/>
<dbReference type="Bgee" id="WBGene00019743">
    <property type="expression patterns" value="Expressed in pharyngeal muscle cell (C elegans) and 3 other cell types or tissues"/>
</dbReference>
<dbReference type="InterPro" id="IPR049636">
    <property type="entry name" value="HNF4-like_DBD"/>
</dbReference>
<dbReference type="HOGENOM" id="CLU_007368_7_1_1"/>
<dbReference type="InterPro" id="IPR035500">
    <property type="entry name" value="NHR-like_dom_sf"/>
</dbReference>
<keyword evidence="7 11" id="KW-0238">DNA-binding</keyword>
<proteinExistence type="inferred from homology"/>
<evidence type="ECO:0000259" key="13">
    <source>
        <dbReference type="PROSITE" id="PS51843"/>
    </source>
</evidence>
<evidence type="ECO:0000256" key="1">
    <source>
        <dbReference type="ARBA" id="ARBA00004123"/>
    </source>
</evidence>